<dbReference type="PANTHER" id="PTHR43767:SF1">
    <property type="entry name" value="NONRIBOSOMAL PEPTIDE SYNTHASE PES1 (EUROFUNG)-RELATED"/>
    <property type="match status" value="1"/>
</dbReference>
<reference evidence="2 4" key="1">
    <citation type="submission" date="2015-07" db="EMBL/GenBank/DDBJ databases">
        <title>Fjat-14205 dsm 2895.</title>
        <authorList>
            <person name="Liu B."/>
            <person name="Wang J."/>
            <person name="Zhu Y."/>
            <person name="Liu G."/>
            <person name="Chen Q."/>
            <person name="Chen Z."/>
            <person name="Lan J."/>
            <person name="Che J."/>
            <person name="Ge C."/>
            <person name="Shi H."/>
            <person name="Pan Z."/>
            <person name="Liu X."/>
        </authorList>
    </citation>
    <scope>NUCLEOTIDE SEQUENCE [LARGE SCALE GENOMIC DNA]</scope>
    <source>
        <strain evidence="2 4">DSM 2895</strain>
    </source>
</reference>
<evidence type="ECO:0000313" key="5">
    <source>
        <dbReference type="Proteomes" id="UP000182836"/>
    </source>
</evidence>
<organism evidence="2 4">
    <name type="scientific">Aneurinibacillus migulanus</name>
    <name type="common">Bacillus migulanus</name>
    <dbReference type="NCBI Taxonomy" id="47500"/>
    <lineage>
        <taxon>Bacteria</taxon>
        <taxon>Bacillati</taxon>
        <taxon>Bacillota</taxon>
        <taxon>Bacilli</taxon>
        <taxon>Bacillales</taxon>
        <taxon>Paenibacillaceae</taxon>
        <taxon>Aneurinibacillus group</taxon>
        <taxon>Aneurinibacillus</taxon>
    </lineage>
</organism>
<name>A0A0D1VX03_ANEMI</name>
<dbReference type="STRING" id="47500.AF333_18150"/>
<dbReference type="InterPro" id="IPR050237">
    <property type="entry name" value="ATP-dep_AMP-bd_enzyme"/>
</dbReference>
<proteinExistence type="predicted"/>
<dbReference type="Proteomes" id="UP000037269">
    <property type="component" value="Unassembled WGS sequence"/>
</dbReference>
<accession>A0A0D1VX03</accession>
<evidence type="ECO:0000313" key="4">
    <source>
        <dbReference type="Proteomes" id="UP000037269"/>
    </source>
</evidence>
<dbReference type="Proteomes" id="UP000182836">
    <property type="component" value="Unassembled WGS sequence"/>
</dbReference>
<dbReference type="EMBL" id="LGUG01000004">
    <property type="protein sequence ID" value="KON97102.1"/>
    <property type="molecule type" value="Genomic_DNA"/>
</dbReference>
<gene>
    <name evidence="2" type="ORF">AF333_18150</name>
    <name evidence="3" type="ORF">SAMN04487909_13640</name>
</gene>
<dbReference type="PANTHER" id="PTHR43767">
    <property type="entry name" value="LONG-CHAIN-FATTY-ACID--COA LIGASE"/>
    <property type="match status" value="1"/>
</dbReference>
<dbReference type="InterPro" id="IPR000873">
    <property type="entry name" value="AMP-dep_synth/lig_dom"/>
</dbReference>
<dbReference type="InterPro" id="IPR042099">
    <property type="entry name" value="ANL_N_sf"/>
</dbReference>
<evidence type="ECO:0000259" key="1">
    <source>
        <dbReference type="Pfam" id="PF00501"/>
    </source>
</evidence>
<dbReference type="AlphaFoldDB" id="A0A0D1VX03"/>
<feature type="domain" description="AMP-dependent synthetase/ligase" evidence="1">
    <location>
        <begin position="13"/>
        <end position="112"/>
    </location>
</feature>
<sequence length="140" mass="14954">MTFLHQACLQRDRRENVALHLLGESTTLSYGALDATSLTLALHLQAIGVGKGARIAVLSGLSAEFVVALLAVSRCGAAFSPIDTSLRGSSLSSLLERLRPDAVITTEANVQRAVNVLGERFSMFVFSGRSFYAQEAALWG</sequence>
<reference evidence="3 5" key="2">
    <citation type="submission" date="2016-10" db="EMBL/GenBank/DDBJ databases">
        <authorList>
            <person name="de Groot N.N."/>
        </authorList>
    </citation>
    <scope>NUCLEOTIDE SEQUENCE [LARGE SCALE GENOMIC DNA]</scope>
    <source>
        <strain evidence="3 5">DSM 2895</strain>
    </source>
</reference>
<evidence type="ECO:0000313" key="2">
    <source>
        <dbReference type="EMBL" id="KON97102.1"/>
    </source>
</evidence>
<dbReference type="GeneID" id="42307084"/>
<dbReference type="EMBL" id="FNED01000036">
    <property type="protein sequence ID" value="SDK03449.1"/>
    <property type="molecule type" value="Genomic_DNA"/>
</dbReference>
<keyword evidence="4" id="KW-1185">Reference proteome</keyword>
<dbReference type="SUPFAM" id="SSF56801">
    <property type="entry name" value="Acetyl-CoA synthetase-like"/>
    <property type="match status" value="1"/>
</dbReference>
<dbReference type="PATRIC" id="fig|47500.8.peg.4144"/>
<evidence type="ECO:0000313" key="3">
    <source>
        <dbReference type="EMBL" id="SDK03449.1"/>
    </source>
</evidence>
<dbReference type="Gene3D" id="3.40.50.12780">
    <property type="entry name" value="N-terminal domain of ligase-like"/>
    <property type="match status" value="1"/>
</dbReference>
<dbReference type="RefSeq" id="WP_043068576.1">
    <property type="nucleotide sequence ID" value="NZ_BJOA01000346.1"/>
</dbReference>
<protein>
    <submittedName>
        <fullName evidence="3">AMP-binding enzyme</fullName>
    </submittedName>
</protein>
<dbReference type="Pfam" id="PF00501">
    <property type="entry name" value="AMP-binding"/>
    <property type="match status" value="1"/>
</dbReference>